<dbReference type="AlphaFoldDB" id="A0AAJ4XDY2"/>
<reference evidence="1 2" key="1">
    <citation type="submission" date="2017-06" db="EMBL/GenBank/DDBJ databases">
        <authorList>
            <consortium name="Pathogen Informatics"/>
        </authorList>
    </citation>
    <scope>NUCLEOTIDE SEQUENCE [LARGE SCALE GENOMIC DNA]</scope>
    <source>
        <strain evidence="1 2">NCTC12149</strain>
    </source>
</reference>
<protein>
    <submittedName>
        <fullName evidence="1">Uncharacterized protein</fullName>
    </submittedName>
</protein>
<organism evidence="1 2">
    <name type="scientific">Sphingobacterium mizutaii</name>
    <dbReference type="NCBI Taxonomy" id="1010"/>
    <lineage>
        <taxon>Bacteria</taxon>
        <taxon>Pseudomonadati</taxon>
        <taxon>Bacteroidota</taxon>
        <taxon>Sphingobacteriia</taxon>
        <taxon>Sphingobacteriales</taxon>
        <taxon>Sphingobacteriaceae</taxon>
        <taxon>Sphingobacterium</taxon>
    </lineage>
</organism>
<accession>A0AAJ4XDY2</accession>
<dbReference type="KEGG" id="smiz:4412673_02332"/>
<evidence type="ECO:0000313" key="1">
    <source>
        <dbReference type="EMBL" id="SNV51277.1"/>
    </source>
</evidence>
<proteinExistence type="predicted"/>
<dbReference type="Proteomes" id="UP000215355">
    <property type="component" value="Chromosome 1"/>
</dbReference>
<name>A0AAJ4XDY2_9SPHI</name>
<evidence type="ECO:0000313" key="2">
    <source>
        <dbReference type="Proteomes" id="UP000215355"/>
    </source>
</evidence>
<sequence length="285" mass="32553">MRTGLLTTLLFILTFGIISAQETKSSATLFSKNPEQLYLGAVLSKKSINTEKHEFKDIKTKEKIFLLSTTFKYEFPEIVPTKENMYQVIADELKSKGAPTSSGIASYSFYPIRNLEDLYANFGQKMDLGKWFGLDINNKMPVSNILIAYEIPLFDLYLDIAETGMMNYREELAKLKDDDLIYVMSITWGRKALIFVQSDFDENSLKVALNRYLNDEELTDEQKVILETATFSYNIFEDVPLELENTNPIKTVLNYLSAPITADNYGAIIHFMADEIDGSTYNNNF</sequence>
<dbReference type="RefSeq" id="WP_093096987.1">
    <property type="nucleotide sequence ID" value="NZ_FNGK01000001.1"/>
</dbReference>
<gene>
    <name evidence="1" type="ORF">SAMEA4412673_02332</name>
</gene>
<dbReference type="EMBL" id="LT906468">
    <property type="protein sequence ID" value="SNV51277.1"/>
    <property type="molecule type" value="Genomic_DNA"/>
</dbReference>